<accession>W1NNA1</accession>
<evidence type="ECO:0000313" key="1">
    <source>
        <dbReference type="EMBL" id="ERM97108.1"/>
    </source>
</evidence>
<dbReference type="EMBL" id="KI396602">
    <property type="protein sequence ID" value="ERM97108.1"/>
    <property type="molecule type" value="Genomic_DNA"/>
</dbReference>
<dbReference type="Gramene" id="ERM97108">
    <property type="protein sequence ID" value="ERM97108"/>
    <property type="gene ID" value="AMTR_s00126p00044930"/>
</dbReference>
<evidence type="ECO:0008006" key="3">
    <source>
        <dbReference type="Google" id="ProtNLM"/>
    </source>
</evidence>
<organism evidence="1 2">
    <name type="scientific">Amborella trichopoda</name>
    <dbReference type="NCBI Taxonomy" id="13333"/>
    <lineage>
        <taxon>Eukaryota</taxon>
        <taxon>Viridiplantae</taxon>
        <taxon>Streptophyta</taxon>
        <taxon>Embryophyta</taxon>
        <taxon>Tracheophyta</taxon>
        <taxon>Spermatophyta</taxon>
        <taxon>Magnoliopsida</taxon>
        <taxon>Amborellales</taxon>
        <taxon>Amborellaceae</taxon>
        <taxon>Amborella</taxon>
    </lineage>
</organism>
<gene>
    <name evidence="1" type="ORF">AMTR_s00126p00044930</name>
</gene>
<reference evidence="2" key="1">
    <citation type="journal article" date="2013" name="Science">
        <title>The Amborella genome and the evolution of flowering plants.</title>
        <authorList>
            <consortium name="Amborella Genome Project"/>
        </authorList>
    </citation>
    <scope>NUCLEOTIDE SEQUENCE [LARGE SCALE GENOMIC DNA]</scope>
</reference>
<dbReference type="HOGENOM" id="CLU_1322499_0_0_1"/>
<dbReference type="Proteomes" id="UP000017836">
    <property type="component" value="Unassembled WGS sequence"/>
</dbReference>
<sequence length="208" mass="24243">MEVYKEYRYLPDRVLRQFGLTQPIPKNPGRWQRGERHGRFVENSEVELQDQITGWRNAIDNFQASDANLNGGLPSLEYRQWYAWVFRPRIHNTDLERTDKYAPWGYGDILRNVYCMAIEMWGSALAAPNTETICQYVSTVRRDLMMAKEGRKRPGMQEEEEVPVVTQEQELVITPEAMQPRFQFQRTRILGSQVEGSQVVGSRTRSGP</sequence>
<dbReference type="AlphaFoldDB" id="W1NNA1"/>
<name>W1NNA1_AMBTC</name>
<evidence type="ECO:0000313" key="2">
    <source>
        <dbReference type="Proteomes" id="UP000017836"/>
    </source>
</evidence>
<keyword evidence="2" id="KW-1185">Reference proteome</keyword>
<proteinExistence type="predicted"/>
<protein>
    <recommendedName>
        <fullName evidence="3">Aminotransferase-like plant mobile domain-containing protein</fullName>
    </recommendedName>
</protein>